<dbReference type="PANTHER" id="PTHR33909">
    <property type="entry name" value="SEC TRANSLOCON ACCESSORY COMPLEX SUBUNIT YAJC"/>
    <property type="match status" value="1"/>
</dbReference>
<sequence length="119" mass="13156">MPAIIMIVLMVAMIWFMQRSQKKQAQQRQEQLNAIQSGDEVVTIGGLYGKIDEVDRDAQKMVLDIEGVYLTFEIAAIKRVVSKNETASEEATSTPAIETTDSAVSSDDDKTDEAVDTKD</sequence>
<gene>
    <name evidence="11" type="primary">yajC</name>
    <name evidence="11" type="ORF">NCTC12224_00553</name>
</gene>
<protein>
    <submittedName>
        <fullName evidence="11">Preprotein translocase subunit YajC (TC 3.A.5.1.1)</fullName>
    </submittedName>
</protein>
<dbReference type="SMART" id="SM01323">
    <property type="entry name" value="YajC"/>
    <property type="match status" value="1"/>
</dbReference>
<keyword evidence="4" id="KW-1003">Cell membrane</keyword>
<dbReference type="EMBL" id="UHFN01000007">
    <property type="protein sequence ID" value="SUN59751.1"/>
    <property type="molecule type" value="Genomic_DNA"/>
</dbReference>
<comment type="subcellular location">
    <subcellularLocation>
        <location evidence="1">Cell membrane</location>
        <topology evidence="1">Single-pass membrane protein</topology>
    </subcellularLocation>
</comment>
<accession>A0A380K6A3</accession>
<keyword evidence="8" id="KW-0811">Translocation</keyword>
<feature type="region of interest" description="Disordered" evidence="10">
    <location>
        <begin position="83"/>
        <end position="119"/>
    </location>
</feature>
<evidence type="ECO:0000256" key="1">
    <source>
        <dbReference type="ARBA" id="ARBA00004162"/>
    </source>
</evidence>
<dbReference type="OrthoDB" id="9800132at2"/>
<evidence type="ECO:0000313" key="12">
    <source>
        <dbReference type="Proteomes" id="UP000254924"/>
    </source>
</evidence>
<evidence type="ECO:0000256" key="3">
    <source>
        <dbReference type="ARBA" id="ARBA00022448"/>
    </source>
</evidence>
<dbReference type="GeneID" id="78356011"/>
<dbReference type="AlphaFoldDB" id="A0A380K6A3"/>
<evidence type="ECO:0000256" key="4">
    <source>
        <dbReference type="ARBA" id="ARBA00022475"/>
    </source>
</evidence>
<evidence type="ECO:0000256" key="8">
    <source>
        <dbReference type="ARBA" id="ARBA00023010"/>
    </source>
</evidence>
<dbReference type="Proteomes" id="UP000254924">
    <property type="component" value="Unassembled WGS sequence"/>
</dbReference>
<proteinExistence type="inferred from homology"/>
<keyword evidence="9" id="KW-0472">Membrane</keyword>
<keyword evidence="3" id="KW-0813">Transport</keyword>
<dbReference type="NCBIfam" id="NF005100">
    <property type="entry name" value="PRK06531.1"/>
    <property type="match status" value="1"/>
</dbReference>
<dbReference type="GO" id="GO:0005886">
    <property type="term" value="C:plasma membrane"/>
    <property type="evidence" value="ECO:0007669"/>
    <property type="project" value="UniProtKB-SubCell"/>
</dbReference>
<evidence type="ECO:0000256" key="5">
    <source>
        <dbReference type="ARBA" id="ARBA00022692"/>
    </source>
</evidence>
<evidence type="ECO:0000256" key="7">
    <source>
        <dbReference type="ARBA" id="ARBA00022989"/>
    </source>
</evidence>
<evidence type="ECO:0000256" key="6">
    <source>
        <dbReference type="ARBA" id="ARBA00022927"/>
    </source>
</evidence>
<dbReference type="PRINTS" id="PR01853">
    <property type="entry name" value="YAJCTRNLCASE"/>
</dbReference>
<dbReference type="InterPro" id="IPR003849">
    <property type="entry name" value="Preprotein_translocase_YajC"/>
</dbReference>
<keyword evidence="12" id="KW-1185">Reference proteome</keyword>
<dbReference type="GO" id="GO:0015031">
    <property type="term" value="P:protein transport"/>
    <property type="evidence" value="ECO:0007669"/>
    <property type="project" value="UniProtKB-KW"/>
</dbReference>
<keyword evidence="7" id="KW-1133">Transmembrane helix</keyword>
<name>A0A380K6A3_9STRE</name>
<comment type="similarity">
    <text evidence="2">Belongs to the YajC family.</text>
</comment>
<evidence type="ECO:0000313" key="11">
    <source>
        <dbReference type="EMBL" id="SUN59751.1"/>
    </source>
</evidence>
<evidence type="ECO:0000256" key="2">
    <source>
        <dbReference type="ARBA" id="ARBA00006742"/>
    </source>
</evidence>
<dbReference type="PANTHER" id="PTHR33909:SF1">
    <property type="entry name" value="SEC TRANSLOCON ACCESSORY COMPLEX SUBUNIT YAJC"/>
    <property type="match status" value="1"/>
</dbReference>
<feature type="compositionally biased region" description="Polar residues" evidence="10">
    <location>
        <begin position="83"/>
        <end position="105"/>
    </location>
</feature>
<dbReference type="RefSeq" id="WP_115268099.1">
    <property type="nucleotide sequence ID" value="NZ_JBNPNB010000037.1"/>
</dbReference>
<keyword evidence="6" id="KW-0653">Protein transport</keyword>
<reference evidence="11 12" key="1">
    <citation type="submission" date="2018-06" db="EMBL/GenBank/DDBJ databases">
        <authorList>
            <consortium name="Pathogen Informatics"/>
            <person name="Doyle S."/>
        </authorList>
    </citation>
    <scope>NUCLEOTIDE SEQUENCE [LARGE SCALE GENOMIC DNA]</scope>
    <source>
        <strain evidence="11 12">NCTC12224</strain>
    </source>
</reference>
<organism evidence="11 12">
    <name type="scientific">Streptococcus hyointestinalis</name>
    <dbReference type="NCBI Taxonomy" id="1337"/>
    <lineage>
        <taxon>Bacteria</taxon>
        <taxon>Bacillati</taxon>
        <taxon>Bacillota</taxon>
        <taxon>Bacilli</taxon>
        <taxon>Lactobacillales</taxon>
        <taxon>Streptococcaceae</taxon>
        <taxon>Streptococcus</taxon>
    </lineage>
</organism>
<dbReference type="Pfam" id="PF02699">
    <property type="entry name" value="YajC"/>
    <property type="match status" value="1"/>
</dbReference>
<evidence type="ECO:0000256" key="9">
    <source>
        <dbReference type="ARBA" id="ARBA00023136"/>
    </source>
</evidence>
<dbReference type="NCBIfam" id="TIGR00739">
    <property type="entry name" value="yajC"/>
    <property type="match status" value="1"/>
</dbReference>
<evidence type="ECO:0000256" key="10">
    <source>
        <dbReference type="SAM" id="MobiDB-lite"/>
    </source>
</evidence>
<keyword evidence="5" id="KW-0812">Transmembrane</keyword>